<dbReference type="EMBL" id="CAJJDP010000180">
    <property type="protein sequence ID" value="CAD8214404.1"/>
    <property type="molecule type" value="Genomic_DNA"/>
</dbReference>
<dbReference type="EMBL" id="CAJJDP010000180">
    <property type="protein sequence ID" value="CAD8214406.1"/>
    <property type="molecule type" value="Genomic_DNA"/>
</dbReference>
<dbReference type="Proteomes" id="UP000683925">
    <property type="component" value="Unassembled WGS sequence"/>
</dbReference>
<organism evidence="3 4">
    <name type="scientific">Paramecium octaurelia</name>
    <dbReference type="NCBI Taxonomy" id="43137"/>
    <lineage>
        <taxon>Eukaryota</taxon>
        <taxon>Sar</taxon>
        <taxon>Alveolata</taxon>
        <taxon>Ciliophora</taxon>
        <taxon>Intramacronucleata</taxon>
        <taxon>Oligohymenophorea</taxon>
        <taxon>Peniculida</taxon>
        <taxon>Parameciidae</taxon>
        <taxon>Paramecium</taxon>
    </lineage>
</organism>
<accession>A0A8S1YI51</accession>
<dbReference type="AlphaFoldDB" id="A0A8S1YI51"/>
<gene>
    <name evidence="2" type="ORF">POCTA_138.1.T1760024</name>
    <name evidence="3" type="ORF">POCTA_138.1.T1760026</name>
</gene>
<sequence length="99" mass="11739">MEMQKVQQRETDLIQNSLSSRIRQSSDKEQGVLKLCSKQSRGSKYQNRMIENKVLNVKNICKKKFLEFRARSIDSNKLRRANPQLSQPYIIRKYCEKAM</sequence>
<reference evidence="3" key="1">
    <citation type="submission" date="2021-01" db="EMBL/GenBank/DDBJ databases">
        <authorList>
            <consortium name="Genoscope - CEA"/>
            <person name="William W."/>
        </authorList>
    </citation>
    <scope>NUCLEOTIDE SEQUENCE</scope>
</reference>
<name>A0A8S1YI51_PAROT</name>
<feature type="region of interest" description="Disordered" evidence="1">
    <location>
        <begin position="1"/>
        <end position="26"/>
    </location>
</feature>
<evidence type="ECO:0000313" key="2">
    <source>
        <dbReference type="EMBL" id="CAD8214404.1"/>
    </source>
</evidence>
<comment type="caution">
    <text evidence="3">The sequence shown here is derived from an EMBL/GenBank/DDBJ whole genome shotgun (WGS) entry which is preliminary data.</text>
</comment>
<evidence type="ECO:0000256" key="1">
    <source>
        <dbReference type="SAM" id="MobiDB-lite"/>
    </source>
</evidence>
<evidence type="ECO:0000313" key="3">
    <source>
        <dbReference type="EMBL" id="CAD8214406.1"/>
    </source>
</evidence>
<keyword evidence="4" id="KW-1185">Reference proteome</keyword>
<proteinExistence type="predicted"/>
<protein>
    <submittedName>
        <fullName evidence="3">Uncharacterized protein</fullName>
    </submittedName>
</protein>
<evidence type="ECO:0000313" key="4">
    <source>
        <dbReference type="Proteomes" id="UP000683925"/>
    </source>
</evidence>
<feature type="compositionally biased region" description="Polar residues" evidence="1">
    <location>
        <begin position="13"/>
        <end position="23"/>
    </location>
</feature>